<dbReference type="Proteomes" id="UP001165121">
    <property type="component" value="Unassembled WGS sequence"/>
</dbReference>
<feature type="compositionally biased region" description="Acidic residues" evidence="1">
    <location>
        <begin position="76"/>
        <end position="96"/>
    </location>
</feature>
<comment type="caution">
    <text evidence="2">The sequence shown here is derived from an EMBL/GenBank/DDBJ whole genome shotgun (WGS) entry which is preliminary data.</text>
</comment>
<feature type="compositionally biased region" description="Basic and acidic residues" evidence="1">
    <location>
        <begin position="56"/>
        <end position="66"/>
    </location>
</feature>
<protein>
    <submittedName>
        <fullName evidence="2">Unnamed protein product</fullName>
    </submittedName>
</protein>
<evidence type="ECO:0000313" key="2">
    <source>
        <dbReference type="EMBL" id="GMF44950.1"/>
    </source>
</evidence>
<proteinExistence type="predicted"/>
<gene>
    <name evidence="2" type="ORF">Pfra01_001590300</name>
</gene>
<feature type="region of interest" description="Disordered" evidence="1">
    <location>
        <begin position="39"/>
        <end position="109"/>
    </location>
</feature>
<dbReference type="AlphaFoldDB" id="A0A9W7CXY8"/>
<accession>A0A9W7CXY8</accession>
<organism evidence="2 3">
    <name type="scientific">Phytophthora fragariaefolia</name>
    <dbReference type="NCBI Taxonomy" id="1490495"/>
    <lineage>
        <taxon>Eukaryota</taxon>
        <taxon>Sar</taxon>
        <taxon>Stramenopiles</taxon>
        <taxon>Oomycota</taxon>
        <taxon>Peronosporomycetes</taxon>
        <taxon>Peronosporales</taxon>
        <taxon>Peronosporaceae</taxon>
        <taxon>Phytophthora</taxon>
    </lineage>
</organism>
<keyword evidence="3" id="KW-1185">Reference proteome</keyword>
<evidence type="ECO:0000256" key="1">
    <source>
        <dbReference type="SAM" id="MobiDB-lite"/>
    </source>
</evidence>
<sequence>MKDWLVYPDAVALPRENKGLHTSTLERPHGDAAVHVSLESSQLSPMNELRPATLLDPEKEADKEVMMDEGYNTQQDPDDGEEDDKDEDQGEASDDGVLEHRALSSGLLI</sequence>
<dbReference type="EMBL" id="BSXT01001750">
    <property type="protein sequence ID" value="GMF44950.1"/>
    <property type="molecule type" value="Genomic_DNA"/>
</dbReference>
<name>A0A9W7CXY8_9STRA</name>
<reference evidence="2" key="1">
    <citation type="submission" date="2023-04" db="EMBL/GenBank/DDBJ databases">
        <title>Phytophthora fragariaefolia NBRC 109709.</title>
        <authorList>
            <person name="Ichikawa N."/>
            <person name="Sato H."/>
            <person name="Tonouchi N."/>
        </authorList>
    </citation>
    <scope>NUCLEOTIDE SEQUENCE</scope>
    <source>
        <strain evidence="2">NBRC 109709</strain>
    </source>
</reference>
<evidence type="ECO:0000313" key="3">
    <source>
        <dbReference type="Proteomes" id="UP001165121"/>
    </source>
</evidence>